<dbReference type="InterPro" id="IPR006566">
    <property type="entry name" value="FBD"/>
</dbReference>
<dbReference type="EMBL" id="CM002291">
    <property type="protein sequence ID" value="ESW23105.1"/>
    <property type="molecule type" value="Genomic_DNA"/>
</dbReference>
<dbReference type="InterPro" id="IPR013101">
    <property type="entry name" value="LRR_PRU1-like"/>
</dbReference>
<dbReference type="Pfam" id="PF07723">
    <property type="entry name" value="LRR_2"/>
    <property type="match status" value="1"/>
</dbReference>
<dbReference type="Pfam" id="PF08387">
    <property type="entry name" value="FBD"/>
    <property type="match status" value="1"/>
</dbReference>
<dbReference type="Proteomes" id="UP000000226">
    <property type="component" value="Chromosome 4"/>
</dbReference>
<protein>
    <recommendedName>
        <fullName evidence="1">FBD domain-containing protein</fullName>
    </recommendedName>
</protein>
<accession>V7C1C7</accession>
<dbReference type="SUPFAM" id="SSF52058">
    <property type="entry name" value="L domain-like"/>
    <property type="match status" value="1"/>
</dbReference>
<keyword evidence="3" id="KW-1185">Reference proteome</keyword>
<name>V7C1C7_PHAVU</name>
<organism evidence="2 3">
    <name type="scientific">Phaseolus vulgaris</name>
    <name type="common">Kidney bean</name>
    <name type="synonym">French bean</name>
    <dbReference type="NCBI Taxonomy" id="3885"/>
    <lineage>
        <taxon>Eukaryota</taxon>
        <taxon>Viridiplantae</taxon>
        <taxon>Streptophyta</taxon>
        <taxon>Embryophyta</taxon>
        <taxon>Tracheophyta</taxon>
        <taxon>Spermatophyta</taxon>
        <taxon>Magnoliopsida</taxon>
        <taxon>eudicotyledons</taxon>
        <taxon>Gunneridae</taxon>
        <taxon>Pentapetalae</taxon>
        <taxon>rosids</taxon>
        <taxon>fabids</taxon>
        <taxon>Fabales</taxon>
        <taxon>Fabaceae</taxon>
        <taxon>Papilionoideae</taxon>
        <taxon>50 kb inversion clade</taxon>
        <taxon>NPAAA clade</taxon>
        <taxon>indigoferoid/millettioid clade</taxon>
        <taxon>Phaseoleae</taxon>
        <taxon>Phaseolus</taxon>
    </lineage>
</organism>
<gene>
    <name evidence="2" type="ORF">PHAVU_004G018800g</name>
</gene>
<dbReference type="InterPro" id="IPR050232">
    <property type="entry name" value="FBL13/AtMIF1-like"/>
</dbReference>
<reference evidence="3" key="1">
    <citation type="journal article" date="2014" name="Nat. Genet.">
        <title>A reference genome for common bean and genome-wide analysis of dual domestications.</title>
        <authorList>
            <person name="Schmutz J."/>
            <person name="McClean P.E."/>
            <person name="Mamidi S."/>
            <person name="Wu G.A."/>
            <person name="Cannon S.B."/>
            <person name="Grimwood J."/>
            <person name="Jenkins J."/>
            <person name="Shu S."/>
            <person name="Song Q."/>
            <person name="Chavarro C."/>
            <person name="Torres-Torres M."/>
            <person name="Geffroy V."/>
            <person name="Moghaddam S.M."/>
            <person name="Gao D."/>
            <person name="Abernathy B."/>
            <person name="Barry K."/>
            <person name="Blair M."/>
            <person name="Brick M.A."/>
            <person name="Chovatia M."/>
            <person name="Gepts P."/>
            <person name="Goodstein D.M."/>
            <person name="Gonzales M."/>
            <person name="Hellsten U."/>
            <person name="Hyten D.L."/>
            <person name="Jia G."/>
            <person name="Kelly J.D."/>
            <person name="Kudrna D."/>
            <person name="Lee R."/>
            <person name="Richard M.M."/>
            <person name="Miklas P.N."/>
            <person name="Osorno J.M."/>
            <person name="Rodrigues J."/>
            <person name="Thareau V."/>
            <person name="Urrea C.A."/>
            <person name="Wang M."/>
            <person name="Yu Y."/>
            <person name="Zhang M."/>
            <person name="Wing R.A."/>
            <person name="Cregan P.B."/>
            <person name="Rokhsar D.S."/>
            <person name="Jackson S.A."/>
        </authorList>
    </citation>
    <scope>NUCLEOTIDE SEQUENCE [LARGE SCALE GENOMIC DNA]</scope>
    <source>
        <strain evidence="3">cv. G19833</strain>
    </source>
</reference>
<dbReference type="PANTHER" id="PTHR31900">
    <property type="entry name" value="F-BOX/RNI SUPERFAMILY PROTEIN-RELATED"/>
    <property type="match status" value="1"/>
</dbReference>
<dbReference type="Gramene" id="ESW23105">
    <property type="protein sequence ID" value="ESW23105"/>
    <property type="gene ID" value="PHAVU_004G018800g"/>
</dbReference>
<evidence type="ECO:0000313" key="3">
    <source>
        <dbReference type="Proteomes" id="UP000000226"/>
    </source>
</evidence>
<sequence>MADIISNLPDSILCVLSKHWNLLSRSVTSMDFDYHGGDHGADRWEDRWGDEKACSRFVSSAYFFLLRRRHKDPSFHRFRLRFKSCYNHGEINTLIKHAMQISRRRLQHLDLNLHLFIEVPFFVFRCKTLVVLKLSHLVLKNIFFVNLPLLKTLHLNSVISIKCQDLLQQFLSRSPNLEDLVVQNFIVKNSVANTNTAEKLYRLFKLVTANVDLHLVPLEIVKNVKVLMTDTVCQQDLVFDLQNLVQFVWTQLLPIHQWLLVLEVLRHCPKLQTLANFIQFLKPMKKNQFCHAYFLFPTCLSSHLKSCCLHNYRGSVFEFKFAEYIMQNAKYLRTMKFCFDISTHPYDNSLRRE</sequence>
<evidence type="ECO:0000313" key="2">
    <source>
        <dbReference type="EMBL" id="ESW23105.1"/>
    </source>
</evidence>
<evidence type="ECO:0000259" key="1">
    <source>
        <dbReference type="Pfam" id="PF08387"/>
    </source>
</evidence>
<proteinExistence type="predicted"/>
<feature type="domain" description="FBD" evidence="1">
    <location>
        <begin position="297"/>
        <end position="337"/>
    </location>
</feature>
<dbReference type="AlphaFoldDB" id="V7C1C7"/>
<dbReference type="PANTHER" id="PTHR31900:SF34">
    <property type="entry name" value="EMB|CAB62440.1-RELATED"/>
    <property type="match status" value="1"/>
</dbReference>
<dbReference type="OrthoDB" id="1436850at2759"/>